<gene>
    <name evidence="1" type="ORF">ACJMK2_019211</name>
</gene>
<reference evidence="1 2" key="1">
    <citation type="submission" date="2024-11" db="EMBL/GenBank/DDBJ databases">
        <title>Chromosome-level genome assembly of the freshwater bivalve Anodonta woodiana.</title>
        <authorList>
            <person name="Chen X."/>
        </authorList>
    </citation>
    <scope>NUCLEOTIDE SEQUENCE [LARGE SCALE GENOMIC DNA]</scope>
    <source>
        <strain evidence="1">MN2024</strain>
        <tissue evidence="1">Gills</tissue>
    </source>
</reference>
<feature type="non-terminal residue" evidence="1">
    <location>
        <position position="116"/>
    </location>
</feature>
<name>A0ABD3UJR0_SINWO</name>
<accession>A0ABD3UJR0</accession>
<protein>
    <submittedName>
        <fullName evidence="1">Uncharacterized protein</fullName>
    </submittedName>
</protein>
<sequence>MILTKYFCLTFCSNSPTNSLTFQLSFGAPIGAYLEKIIKDTLDQKAPHVQEGGFDLLNFEDLKLIWDNVGVTVSVSNFTAGYTISSTPTSTVVIQSTRVIIYCTYFEVVDIFNFTQ</sequence>
<evidence type="ECO:0000313" key="2">
    <source>
        <dbReference type="Proteomes" id="UP001634394"/>
    </source>
</evidence>
<dbReference type="AlphaFoldDB" id="A0ABD3UJR0"/>
<evidence type="ECO:0000313" key="1">
    <source>
        <dbReference type="EMBL" id="KAL3848343.1"/>
    </source>
</evidence>
<keyword evidence="2" id="KW-1185">Reference proteome</keyword>
<comment type="caution">
    <text evidence="1">The sequence shown here is derived from an EMBL/GenBank/DDBJ whole genome shotgun (WGS) entry which is preliminary data.</text>
</comment>
<dbReference type="EMBL" id="JBJQND010000016">
    <property type="protein sequence ID" value="KAL3848343.1"/>
    <property type="molecule type" value="Genomic_DNA"/>
</dbReference>
<dbReference type="Proteomes" id="UP001634394">
    <property type="component" value="Unassembled WGS sequence"/>
</dbReference>
<organism evidence="1 2">
    <name type="scientific">Sinanodonta woodiana</name>
    <name type="common">Chinese pond mussel</name>
    <name type="synonym">Anodonta woodiana</name>
    <dbReference type="NCBI Taxonomy" id="1069815"/>
    <lineage>
        <taxon>Eukaryota</taxon>
        <taxon>Metazoa</taxon>
        <taxon>Spiralia</taxon>
        <taxon>Lophotrochozoa</taxon>
        <taxon>Mollusca</taxon>
        <taxon>Bivalvia</taxon>
        <taxon>Autobranchia</taxon>
        <taxon>Heteroconchia</taxon>
        <taxon>Palaeoheterodonta</taxon>
        <taxon>Unionida</taxon>
        <taxon>Unionoidea</taxon>
        <taxon>Unionidae</taxon>
        <taxon>Unioninae</taxon>
        <taxon>Sinanodonta</taxon>
    </lineage>
</organism>
<proteinExistence type="predicted"/>